<sequence>MSVSLPRAPVGTPATSTPTALASTAPVPAARPPAAFASRIEANPFAALLRLHDVSKELQKSYRDSALHSQQTIYDLTLAGIAKARAAQKQAFVLQMVGAAVQIVAGLVMLKMSTASFRNVFKRGKSASAALKDLGNTALASHAATGAGAGAADTTGVIAAKLTPKAVLSQGVHSRVMAVNALSQGLSGVFAQTGGYVARLGELEQQGEQAKATRQSQMLELRNSQMQEQGANAREIRDAIRNIIPNRSFHA</sequence>
<protein>
    <recommendedName>
        <fullName evidence="4">Type III secretion system effector protein</fullName>
    </recommendedName>
</protein>
<reference evidence="2" key="1">
    <citation type="submission" date="2022-11" db="EMBL/GenBank/DDBJ databases">
        <title>Robbsia betulipollinis sp. nov., isolated from pollen of birch (Betula pendula).</title>
        <authorList>
            <person name="Shi H."/>
            <person name="Ambika Manirajan B."/>
            <person name="Ratering S."/>
            <person name="Geissler-Plaum R."/>
            <person name="Schnell S."/>
        </authorList>
    </citation>
    <scope>NUCLEOTIDE SEQUENCE</scope>
    <source>
        <strain evidence="2">Bb-Pol-6</strain>
    </source>
</reference>
<comment type="caution">
    <text evidence="2">The sequence shown here is derived from an EMBL/GenBank/DDBJ whole genome shotgun (WGS) entry which is preliminary data.</text>
</comment>
<accession>A0ABT3ZV93</accession>
<feature type="compositionally biased region" description="Low complexity" evidence="1">
    <location>
        <begin position="12"/>
        <end position="26"/>
    </location>
</feature>
<dbReference type="RefSeq" id="WP_267849692.1">
    <property type="nucleotide sequence ID" value="NZ_JAPMXC010000012.1"/>
</dbReference>
<feature type="region of interest" description="Disordered" evidence="1">
    <location>
        <begin position="1"/>
        <end position="26"/>
    </location>
</feature>
<evidence type="ECO:0000313" key="3">
    <source>
        <dbReference type="Proteomes" id="UP001082899"/>
    </source>
</evidence>
<organism evidence="2 3">
    <name type="scientific">Robbsia betulipollinis</name>
    <dbReference type="NCBI Taxonomy" id="2981849"/>
    <lineage>
        <taxon>Bacteria</taxon>
        <taxon>Pseudomonadati</taxon>
        <taxon>Pseudomonadota</taxon>
        <taxon>Betaproteobacteria</taxon>
        <taxon>Burkholderiales</taxon>
        <taxon>Burkholderiaceae</taxon>
        <taxon>Robbsia</taxon>
    </lineage>
</organism>
<keyword evidence="3" id="KW-1185">Reference proteome</keyword>
<evidence type="ECO:0008006" key="4">
    <source>
        <dbReference type="Google" id="ProtNLM"/>
    </source>
</evidence>
<proteinExistence type="predicted"/>
<name>A0ABT3ZV93_9BURK</name>
<evidence type="ECO:0000313" key="2">
    <source>
        <dbReference type="EMBL" id="MCY0389763.1"/>
    </source>
</evidence>
<dbReference type="EMBL" id="JAPMXC010000012">
    <property type="protein sequence ID" value="MCY0389763.1"/>
    <property type="molecule type" value="Genomic_DNA"/>
</dbReference>
<evidence type="ECO:0000256" key="1">
    <source>
        <dbReference type="SAM" id="MobiDB-lite"/>
    </source>
</evidence>
<gene>
    <name evidence="2" type="ORF">OVY01_21715</name>
</gene>
<dbReference type="Proteomes" id="UP001082899">
    <property type="component" value="Unassembled WGS sequence"/>
</dbReference>